<dbReference type="PANTHER" id="PTHR43884:SF12">
    <property type="entry name" value="ISOVALERYL-COA DEHYDROGENASE, MITOCHONDRIAL-RELATED"/>
    <property type="match status" value="1"/>
</dbReference>
<gene>
    <name evidence="10" type="ORF">SAMN04488074_108340</name>
</gene>
<dbReference type="PROSITE" id="PS00072">
    <property type="entry name" value="ACYL_COA_DH_1"/>
    <property type="match status" value="1"/>
</dbReference>
<evidence type="ECO:0000259" key="8">
    <source>
        <dbReference type="Pfam" id="PF02770"/>
    </source>
</evidence>
<feature type="domain" description="Acyl-CoA dehydrogenase/oxidase N-terminal" evidence="9">
    <location>
        <begin position="9"/>
        <end position="120"/>
    </location>
</feature>
<evidence type="ECO:0000256" key="6">
    <source>
        <dbReference type="RuleBase" id="RU362125"/>
    </source>
</evidence>
<comment type="cofactor">
    <cofactor evidence="1 6">
        <name>FAD</name>
        <dbReference type="ChEBI" id="CHEBI:57692"/>
    </cofactor>
</comment>
<dbReference type="InterPro" id="IPR006089">
    <property type="entry name" value="Acyl-CoA_DH_CS"/>
</dbReference>
<comment type="similarity">
    <text evidence="2 6">Belongs to the acyl-CoA dehydrogenase family.</text>
</comment>
<dbReference type="SUPFAM" id="SSF56645">
    <property type="entry name" value="Acyl-CoA dehydrogenase NM domain-like"/>
    <property type="match status" value="1"/>
</dbReference>
<dbReference type="Pfam" id="PF02771">
    <property type="entry name" value="Acyl-CoA_dh_N"/>
    <property type="match status" value="1"/>
</dbReference>
<dbReference type="InterPro" id="IPR009075">
    <property type="entry name" value="AcylCo_DH/oxidase_C"/>
</dbReference>
<dbReference type="Gene3D" id="1.20.140.10">
    <property type="entry name" value="Butyryl-CoA Dehydrogenase, subunit A, domain 3"/>
    <property type="match status" value="1"/>
</dbReference>
<dbReference type="FunFam" id="2.40.110.10:FF:000002">
    <property type="entry name" value="Acyl-CoA dehydrogenase fadE12"/>
    <property type="match status" value="1"/>
</dbReference>
<accession>A0A1G9GWB3</accession>
<dbReference type="Pfam" id="PF00441">
    <property type="entry name" value="Acyl-CoA_dh_1"/>
    <property type="match status" value="1"/>
</dbReference>
<dbReference type="PIRSF" id="PIRSF016578">
    <property type="entry name" value="HsaA"/>
    <property type="match status" value="1"/>
</dbReference>
<evidence type="ECO:0000256" key="3">
    <source>
        <dbReference type="ARBA" id="ARBA00022630"/>
    </source>
</evidence>
<dbReference type="InterPro" id="IPR037069">
    <property type="entry name" value="AcylCoA_DH/ox_N_sf"/>
</dbReference>
<dbReference type="PROSITE" id="PS00073">
    <property type="entry name" value="ACYL_COA_DH_2"/>
    <property type="match status" value="1"/>
</dbReference>
<evidence type="ECO:0000256" key="4">
    <source>
        <dbReference type="ARBA" id="ARBA00022827"/>
    </source>
</evidence>
<dbReference type="Pfam" id="PF02770">
    <property type="entry name" value="Acyl-CoA_dh_M"/>
    <property type="match status" value="1"/>
</dbReference>
<protein>
    <submittedName>
        <fullName evidence="10">Acyl-CoA dehydrogenase</fullName>
    </submittedName>
</protein>
<proteinExistence type="inferred from homology"/>
<dbReference type="EMBL" id="FNET01000008">
    <property type="protein sequence ID" value="SDL04977.1"/>
    <property type="molecule type" value="Genomic_DNA"/>
</dbReference>
<dbReference type="InterPro" id="IPR006091">
    <property type="entry name" value="Acyl-CoA_Oxase/DH_mid-dom"/>
</dbReference>
<feature type="domain" description="Acyl-CoA dehydrogenase/oxidase C-terminal" evidence="7">
    <location>
        <begin position="230"/>
        <end position="378"/>
    </location>
</feature>
<evidence type="ECO:0000313" key="11">
    <source>
        <dbReference type="Proteomes" id="UP000199682"/>
    </source>
</evidence>
<dbReference type="InterPro" id="IPR009100">
    <property type="entry name" value="AcylCoA_DH/oxidase_NM_dom_sf"/>
</dbReference>
<evidence type="ECO:0000256" key="1">
    <source>
        <dbReference type="ARBA" id="ARBA00001974"/>
    </source>
</evidence>
<keyword evidence="5 6" id="KW-0560">Oxidoreductase</keyword>
<evidence type="ECO:0000256" key="2">
    <source>
        <dbReference type="ARBA" id="ARBA00009347"/>
    </source>
</evidence>
<dbReference type="AlphaFoldDB" id="A0A1G9GWB3"/>
<evidence type="ECO:0000259" key="7">
    <source>
        <dbReference type="Pfam" id="PF00441"/>
    </source>
</evidence>
<sequence>MPAERLLPTQEAEDLIALVKEIARDELKPHAADAEENEKFPRDAFRLLGRSGLLGLPYPEEFGGGEQPYEVYLQALEEVASAWMTVAVGLSVHVMSCYGLATFGTREQQDRWLPEMLEGELLGGYALSEVQAGSDPAAMSTRAVRKGSEYVVNGTKAWITHAGAADFYTLMARTSPDAGRGISCFLAPGEAQGITAATPERKMGLTGSITAQLQFEDVRFGTDRLIGNEGDGLKIALSALDSGRLGIAACAVGLAQAALDEAVAYAKTRTQFGRPIIEFQGLEFLLADMAAAVESARATYISAARRRDRGLPFRQQASIAKLIATDAAMRVTTDAVQVLGGAGYTRDFPVERYMREAKVLQIFEGTNQIQRLVIGRGLR</sequence>
<evidence type="ECO:0000313" key="10">
    <source>
        <dbReference type="EMBL" id="SDL04977.1"/>
    </source>
</evidence>
<evidence type="ECO:0000259" key="9">
    <source>
        <dbReference type="Pfam" id="PF02771"/>
    </source>
</evidence>
<dbReference type="SUPFAM" id="SSF47203">
    <property type="entry name" value="Acyl-CoA dehydrogenase C-terminal domain-like"/>
    <property type="match status" value="1"/>
</dbReference>
<dbReference type="GO" id="GO:0003995">
    <property type="term" value="F:acyl-CoA dehydrogenase activity"/>
    <property type="evidence" value="ECO:0007669"/>
    <property type="project" value="InterPro"/>
</dbReference>
<keyword evidence="4 6" id="KW-0274">FAD</keyword>
<evidence type="ECO:0000256" key="5">
    <source>
        <dbReference type="ARBA" id="ARBA00023002"/>
    </source>
</evidence>
<reference evidence="11" key="1">
    <citation type="submission" date="2016-10" db="EMBL/GenBank/DDBJ databases">
        <authorList>
            <person name="Varghese N."/>
            <person name="Submissions S."/>
        </authorList>
    </citation>
    <scope>NUCLEOTIDE SEQUENCE [LARGE SCALE GENOMIC DNA]</scope>
    <source>
        <strain evidence="11">DSM 44796</strain>
    </source>
</reference>
<dbReference type="InterPro" id="IPR046373">
    <property type="entry name" value="Acyl-CoA_Oxase/DH_mid-dom_sf"/>
</dbReference>
<dbReference type="InterPro" id="IPR036250">
    <property type="entry name" value="AcylCo_DH-like_C"/>
</dbReference>
<keyword evidence="3 6" id="KW-0285">Flavoprotein</keyword>
<feature type="domain" description="Acyl-CoA oxidase/dehydrogenase middle" evidence="8">
    <location>
        <begin position="125"/>
        <end position="218"/>
    </location>
</feature>
<dbReference type="GO" id="GO:0050660">
    <property type="term" value="F:flavin adenine dinucleotide binding"/>
    <property type="evidence" value="ECO:0007669"/>
    <property type="project" value="InterPro"/>
</dbReference>
<dbReference type="FunFam" id="1.20.140.10:FF:000004">
    <property type="entry name" value="Acyl-CoA dehydrogenase FadE25"/>
    <property type="match status" value="1"/>
</dbReference>
<name>A0A1G9GWB3_9PSEU</name>
<dbReference type="Gene3D" id="1.10.540.10">
    <property type="entry name" value="Acyl-CoA dehydrogenase/oxidase, N-terminal domain"/>
    <property type="match status" value="1"/>
</dbReference>
<dbReference type="RefSeq" id="WP_090007428.1">
    <property type="nucleotide sequence ID" value="NZ_FNET01000008.1"/>
</dbReference>
<dbReference type="InterPro" id="IPR013786">
    <property type="entry name" value="AcylCoA_DH/ox_N"/>
</dbReference>
<dbReference type="PANTHER" id="PTHR43884">
    <property type="entry name" value="ACYL-COA DEHYDROGENASE"/>
    <property type="match status" value="1"/>
</dbReference>
<dbReference type="Gene3D" id="2.40.110.10">
    <property type="entry name" value="Butyryl-CoA Dehydrogenase, subunit A, domain 2"/>
    <property type="match status" value="1"/>
</dbReference>
<dbReference type="Proteomes" id="UP000199682">
    <property type="component" value="Unassembled WGS sequence"/>
</dbReference>
<organism evidence="10 11">
    <name type="scientific">Lentzea albidocapillata subsp. violacea</name>
    <dbReference type="NCBI Taxonomy" id="128104"/>
    <lineage>
        <taxon>Bacteria</taxon>
        <taxon>Bacillati</taxon>
        <taxon>Actinomycetota</taxon>
        <taxon>Actinomycetes</taxon>
        <taxon>Pseudonocardiales</taxon>
        <taxon>Pseudonocardiaceae</taxon>
        <taxon>Lentzea</taxon>
    </lineage>
</organism>